<dbReference type="AlphaFoldDB" id="A0A437QGL8"/>
<evidence type="ECO:0000313" key="2">
    <source>
        <dbReference type="EMBL" id="RVU33708.1"/>
    </source>
</evidence>
<keyword evidence="1" id="KW-0732">Signal</keyword>
<feature type="chain" id="PRO_5019259874" description="Secreted protein" evidence="1">
    <location>
        <begin position="25"/>
        <end position="189"/>
    </location>
</feature>
<comment type="caution">
    <text evidence="2">The sequence shown here is derived from an EMBL/GenBank/DDBJ whole genome shotgun (WGS) entry which is preliminary data.</text>
</comment>
<gene>
    <name evidence="2" type="ORF">EOI86_21410</name>
</gene>
<proteinExistence type="predicted"/>
<protein>
    <recommendedName>
        <fullName evidence="4">Secreted protein</fullName>
    </recommendedName>
</protein>
<feature type="signal peptide" evidence="1">
    <location>
        <begin position="1"/>
        <end position="24"/>
    </location>
</feature>
<reference evidence="3" key="1">
    <citation type="submission" date="2019-01" db="EMBL/GenBank/DDBJ databases">
        <title>Gri0909 isolated from a small marine red alga.</title>
        <authorList>
            <person name="Kim J."/>
            <person name="Jeong S.E."/>
            <person name="Jeon C.O."/>
        </authorList>
    </citation>
    <scope>NUCLEOTIDE SEQUENCE [LARGE SCALE GENOMIC DNA]</scope>
    <source>
        <strain evidence="3">Gri0909</strain>
    </source>
</reference>
<dbReference type="EMBL" id="SADE01000004">
    <property type="protein sequence ID" value="RVU33708.1"/>
    <property type="molecule type" value="Genomic_DNA"/>
</dbReference>
<dbReference type="OrthoDB" id="7725378at2"/>
<evidence type="ECO:0008006" key="4">
    <source>
        <dbReference type="Google" id="ProtNLM"/>
    </source>
</evidence>
<evidence type="ECO:0000256" key="1">
    <source>
        <dbReference type="SAM" id="SignalP"/>
    </source>
</evidence>
<evidence type="ECO:0000313" key="3">
    <source>
        <dbReference type="Proteomes" id="UP000287447"/>
    </source>
</evidence>
<accession>A0A437QGL8</accession>
<name>A0A437QGL8_9PROT</name>
<organism evidence="2 3">
    <name type="scientific">Hwanghaeella grinnelliae</name>
    <dbReference type="NCBI Taxonomy" id="2500179"/>
    <lineage>
        <taxon>Bacteria</taxon>
        <taxon>Pseudomonadati</taxon>
        <taxon>Pseudomonadota</taxon>
        <taxon>Alphaproteobacteria</taxon>
        <taxon>Rhodospirillales</taxon>
        <taxon>Rhodospirillaceae</taxon>
        <taxon>Hwanghaeella</taxon>
    </lineage>
</organism>
<sequence>MKNNIRFAALAALLVFALPFASQAAEDIKAKPWNLAGEELARFDAKVVDIVCELSGDCPADCGGGSRQLGLIAGNGDLLLAGKNSQAIFTGAVVDLLPHCGTTVTVDGLFTGIDGGPKLFQVQFIRPQGAGEDIKANAWGKTWNANHPDLKDKKGPWFRKDPRVNALIERDGYLGLSHAADKEFLEWFE</sequence>
<keyword evidence="3" id="KW-1185">Reference proteome</keyword>
<dbReference type="RefSeq" id="WP_127767738.1">
    <property type="nucleotide sequence ID" value="NZ_SADE01000004.1"/>
</dbReference>
<dbReference type="Proteomes" id="UP000287447">
    <property type="component" value="Unassembled WGS sequence"/>
</dbReference>